<dbReference type="Proteomes" id="UP000049455">
    <property type="component" value="Unassembled WGS sequence"/>
</dbReference>
<gene>
    <name evidence="1" type="ORF">JSE7799_01416</name>
</gene>
<dbReference type="Pfam" id="PF04325">
    <property type="entry name" value="DUF465"/>
    <property type="match status" value="1"/>
</dbReference>
<dbReference type="Gene3D" id="6.10.280.50">
    <property type="match status" value="1"/>
</dbReference>
<dbReference type="OrthoDB" id="1263265at2"/>
<reference evidence="1 2" key="1">
    <citation type="submission" date="2015-09" db="EMBL/GenBank/DDBJ databases">
        <authorList>
            <person name="Jackson K.R."/>
            <person name="Lunt B.L."/>
            <person name="Fisher J.N.B."/>
            <person name="Gardner A.V."/>
            <person name="Bailey M.E."/>
            <person name="Deus L.M."/>
            <person name="Earl A.S."/>
            <person name="Gibby P.D."/>
            <person name="Hartmann K.A."/>
            <person name="Liu J.E."/>
            <person name="Manci A.M."/>
            <person name="Nielsen D.A."/>
            <person name="Solomon M.B."/>
            <person name="Breakwell D.P."/>
            <person name="Burnett S.H."/>
            <person name="Grose J.H."/>
        </authorList>
    </citation>
    <scope>NUCLEOTIDE SEQUENCE [LARGE SCALE GENOMIC DNA]</scope>
    <source>
        <strain evidence="1 2">CECT 7799</strain>
    </source>
</reference>
<organism evidence="1 2">
    <name type="scientific">Jannaschia seosinensis</name>
    <dbReference type="NCBI Taxonomy" id="313367"/>
    <lineage>
        <taxon>Bacteria</taxon>
        <taxon>Pseudomonadati</taxon>
        <taxon>Pseudomonadota</taxon>
        <taxon>Alphaproteobacteria</taxon>
        <taxon>Rhodobacterales</taxon>
        <taxon>Roseobacteraceae</taxon>
        <taxon>Jannaschia</taxon>
    </lineage>
</organism>
<dbReference type="STRING" id="313367.JSE7799_01416"/>
<dbReference type="InterPro" id="IPR038444">
    <property type="entry name" value="DUF465_sf"/>
</dbReference>
<name>A0A0M7B926_9RHOB</name>
<evidence type="ECO:0000313" key="2">
    <source>
        <dbReference type="Proteomes" id="UP000049455"/>
    </source>
</evidence>
<dbReference type="AlphaFoldDB" id="A0A0M7B926"/>
<evidence type="ECO:0008006" key="3">
    <source>
        <dbReference type="Google" id="ProtNLM"/>
    </source>
</evidence>
<dbReference type="InterPro" id="IPR007420">
    <property type="entry name" value="DUF465"/>
</dbReference>
<evidence type="ECO:0000313" key="1">
    <source>
        <dbReference type="EMBL" id="CUH38469.1"/>
    </source>
</evidence>
<sequence length="81" mass="9243">MSHVPHELSEEFPDAGERISRLKSGSTHFAKMVDRYHEVNREIHRVETNVEPCSDQHALDLRRERLHLKDSIAAALAAETA</sequence>
<dbReference type="RefSeq" id="WP_055663000.1">
    <property type="nucleotide sequence ID" value="NZ_CYPR01000085.1"/>
</dbReference>
<keyword evidence="2" id="KW-1185">Reference proteome</keyword>
<protein>
    <recommendedName>
        <fullName evidence="3">DUF465 domain-containing protein</fullName>
    </recommendedName>
</protein>
<proteinExistence type="predicted"/>
<dbReference type="EMBL" id="CYPR01000085">
    <property type="protein sequence ID" value="CUH38469.1"/>
    <property type="molecule type" value="Genomic_DNA"/>
</dbReference>
<accession>A0A0M7B926</accession>